<protein>
    <recommendedName>
        <fullName evidence="4">MG2 domain-containing protein</fullName>
    </recommendedName>
</protein>
<dbReference type="AlphaFoldDB" id="A0A327RJI5"/>
<comment type="caution">
    <text evidence="2">The sequence shown here is derived from an EMBL/GenBank/DDBJ whole genome shotgun (WGS) entry which is preliminary data.</text>
</comment>
<evidence type="ECO:0008006" key="4">
    <source>
        <dbReference type="Google" id="ProtNLM"/>
    </source>
</evidence>
<dbReference type="Proteomes" id="UP000248703">
    <property type="component" value="Unassembled WGS sequence"/>
</dbReference>
<feature type="chain" id="PRO_5016246245" description="MG2 domain-containing protein" evidence="1">
    <location>
        <begin position="21"/>
        <end position="789"/>
    </location>
</feature>
<sequence length="789" mass="89835">MRKLLLFYFALLFCSAQSFSQNLDSLYINYFQDTRELPYLHLNKTSFLKGEDIWFQAYVLEQNSNLLHPTTSNLYVTLFDELGNKKEQHLIHIKNGIGYANIPIDSTFTKDDYYIKASTNWMRNFNEDHSFTQKISILSDQKNKSKSLNEEDFFEFKLFPEGGHLLANTINNIGILIKNANNQGVKIKEGKVKTASGEIIAEFETNLLGFSNVNLKIKDNEIYTFEATLSNGTVLNKKTTLPKQTGVTINTLPLDDSFVLNILTNKLSLNQLADKKYRVLIHNTRSFKNIFFDFNRNDLTYALVLPKSELSKGVNIITIFNDNNAPILERLIFNEFVEFDNPLLITNSKAKNDSITTTLTNISNEKIVLSASFLPAETKAYKPNSNIKSQILLNPYIKGVIENPQYYFNNNYKDLDLLLLTQGWSKYSWDNIFNNATEKNYSFENGIDVTATFNKKIKSNQSVLMFSKENNLVRQITNTQTPLILENTFIKKHSTIDFGLRTNDNIFKISPSLSYSNTYINETFNSSNITNDKTIELEVAGFSSIFEDYTLLDEVILGSNKRELENNPYGAVSMLRSAKMENIMIPSGETIIEFLKFKGYGYSTATGFSPRGLISDNRQINSYDSEGAITGTTSASGNEDNEGFKRPTVRVYLDDKEVTFNLWVIENLNTNAVKEVFYGRDPGQLGEVIYIYTLLPQEYASNSSNFSTINFPVGFSTEKQYYSPKYPSYANSTFREFGALSWKPNMVIEANTSKKVTIPIYYQNEIKLFIEGVSESGGLISETQLLNID</sequence>
<reference evidence="2 3" key="1">
    <citation type="submission" date="2018-06" db="EMBL/GenBank/DDBJ databases">
        <title>Genomic Encyclopedia of Archaeal and Bacterial Type Strains, Phase II (KMG-II): from individual species to whole genera.</title>
        <authorList>
            <person name="Goeker M."/>
        </authorList>
    </citation>
    <scope>NUCLEOTIDE SEQUENCE [LARGE SCALE GENOMIC DNA]</scope>
    <source>
        <strain evidence="2 3">DSM 24464</strain>
    </source>
</reference>
<keyword evidence="3" id="KW-1185">Reference proteome</keyword>
<evidence type="ECO:0000256" key="1">
    <source>
        <dbReference type="SAM" id="SignalP"/>
    </source>
</evidence>
<evidence type="ECO:0000313" key="2">
    <source>
        <dbReference type="EMBL" id="RAJ17160.1"/>
    </source>
</evidence>
<gene>
    <name evidence="2" type="ORF">LY08_00940</name>
</gene>
<keyword evidence="1" id="KW-0732">Signal</keyword>
<organism evidence="2 3">
    <name type="scientific">Olleya aquimaris</name>
    <dbReference type="NCBI Taxonomy" id="639310"/>
    <lineage>
        <taxon>Bacteria</taxon>
        <taxon>Pseudomonadati</taxon>
        <taxon>Bacteroidota</taxon>
        <taxon>Flavobacteriia</taxon>
        <taxon>Flavobacteriales</taxon>
        <taxon>Flavobacteriaceae</taxon>
    </lineage>
</organism>
<dbReference type="EMBL" id="QLLO01000002">
    <property type="protein sequence ID" value="RAJ17160.1"/>
    <property type="molecule type" value="Genomic_DNA"/>
</dbReference>
<dbReference type="OrthoDB" id="679547at2"/>
<proteinExistence type="predicted"/>
<dbReference type="RefSeq" id="WP_111659264.1">
    <property type="nucleotide sequence ID" value="NZ_QLLO01000002.1"/>
</dbReference>
<name>A0A327RJI5_9FLAO</name>
<accession>A0A327RJI5</accession>
<evidence type="ECO:0000313" key="3">
    <source>
        <dbReference type="Proteomes" id="UP000248703"/>
    </source>
</evidence>
<feature type="signal peptide" evidence="1">
    <location>
        <begin position="1"/>
        <end position="20"/>
    </location>
</feature>